<accession>A0A8J2WE48</accession>
<dbReference type="AlphaFoldDB" id="A0A8J2WE48"/>
<name>A0A8J2WE48_9STRA</name>
<proteinExistence type="predicted"/>
<keyword evidence="1" id="KW-0175">Coiled coil</keyword>
<dbReference type="OrthoDB" id="497551at2759"/>
<evidence type="ECO:0000313" key="3">
    <source>
        <dbReference type="EMBL" id="CAH0364695.1"/>
    </source>
</evidence>
<reference evidence="3" key="1">
    <citation type="submission" date="2021-11" db="EMBL/GenBank/DDBJ databases">
        <authorList>
            <consortium name="Genoscope - CEA"/>
            <person name="William W."/>
        </authorList>
    </citation>
    <scope>NUCLEOTIDE SEQUENCE</scope>
</reference>
<feature type="region of interest" description="Disordered" evidence="2">
    <location>
        <begin position="307"/>
        <end position="330"/>
    </location>
</feature>
<dbReference type="Proteomes" id="UP000789595">
    <property type="component" value="Unassembled WGS sequence"/>
</dbReference>
<evidence type="ECO:0000256" key="2">
    <source>
        <dbReference type="SAM" id="MobiDB-lite"/>
    </source>
</evidence>
<organism evidence="3 4">
    <name type="scientific">Pelagomonas calceolata</name>
    <dbReference type="NCBI Taxonomy" id="35677"/>
    <lineage>
        <taxon>Eukaryota</taxon>
        <taxon>Sar</taxon>
        <taxon>Stramenopiles</taxon>
        <taxon>Ochrophyta</taxon>
        <taxon>Pelagophyceae</taxon>
        <taxon>Pelagomonadales</taxon>
        <taxon>Pelagomonadaceae</taxon>
        <taxon>Pelagomonas</taxon>
    </lineage>
</organism>
<feature type="coiled-coil region" evidence="1">
    <location>
        <begin position="208"/>
        <end position="241"/>
    </location>
</feature>
<comment type="caution">
    <text evidence="3">The sequence shown here is derived from an EMBL/GenBank/DDBJ whole genome shotgun (WGS) entry which is preliminary data.</text>
</comment>
<gene>
    <name evidence="3" type="ORF">PECAL_1P10730</name>
</gene>
<evidence type="ECO:0000256" key="1">
    <source>
        <dbReference type="SAM" id="Coils"/>
    </source>
</evidence>
<evidence type="ECO:0000313" key="4">
    <source>
        <dbReference type="Proteomes" id="UP000789595"/>
    </source>
</evidence>
<evidence type="ECO:0008006" key="5">
    <source>
        <dbReference type="Google" id="ProtNLM"/>
    </source>
</evidence>
<protein>
    <recommendedName>
        <fullName evidence="5">U-box domain-containing protein</fullName>
    </recommendedName>
</protein>
<feature type="compositionally biased region" description="Basic and acidic residues" evidence="2">
    <location>
        <begin position="307"/>
        <end position="317"/>
    </location>
</feature>
<dbReference type="EMBL" id="CAKKNE010000001">
    <property type="protein sequence ID" value="CAH0364695.1"/>
    <property type="molecule type" value="Genomic_DNA"/>
</dbReference>
<keyword evidence="4" id="KW-1185">Reference proteome</keyword>
<sequence>MGTLDAAETPPEMRWWARIEDECPITLEPINTMTTAPFFLDGSYFDADSLHGYLIDTGRLENPCTRAPLSRAVCRALDEHVGDGSRRVEALHAQESAGADREAAVVTNALLDYYSRNRSSGGMRVVDDDEAPFVHAEADAAEEAFPSLVDRPPPPPRTVQNEGFADLARQRGEEDAVAAARRSAAAAVAADRRRAAREAEKGARRIAAEAARREAVAARTEAEAQRRRDDERKRRDALAEARAWAAAKKRSDAAADAARDAARAEARREASAAADAVDAAAARLAALGADRDAADAAIQAALAAERRREKKARERQRAKEKKKRQAAEKALAAKAQKKAEAAERHAEAVRAAAVRCPECDTGLPGKMTDYFEMCGIYYCSTACVKAARLANV</sequence>